<feature type="compositionally biased region" description="Low complexity" evidence="2">
    <location>
        <begin position="540"/>
        <end position="556"/>
    </location>
</feature>
<evidence type="ECO:0000313" key="4">
    <source>
        <dbReference type="WBParaSite" id="PgR048_g057_t01"/>
    </source>
</evidence>
<feature type="compositionally biased region" description="Basic and acidic residues" evidence="2">
    <location>
        <begin position="1055"/>
        <end position="1071"/>
    </location>
</feature>
<protein>
    <submittedName>
        <fullName evidence="4">Uncharacterized protein</fullName>
    </submittedName>
</protein>
<evidence type="ECO:0000256" key="2">
    <source>
        <dbReference type="SAM" id="MobiDB-lite"/>
    </source>
</evidence>
<feature type="compositionally biased region" description="Basic and acidic residues" evidence="2">
    <location>
        <begin position="320"/>
        <end position="334"/>
    </location>
</feature>
<feature type="compositionally biased region" description="Basic residues" evidence="2">
    <location>
        <begin position="896"/>
        <end position="909"/>
    </location>
</feature>
<evidence type="ECO:0000256" key="1">
    <source>
        <dbReference type="SAM" id="Coils"/>
    </source>
</evidence>
<sequence length="1754" mass="195425">MSAASEPSGSLSPNEISEESRGKNEGHNDGESSSGVEKGCSQCRAMRASTLQAYVSLRTLRDQVTVLENNDKYRKQLEKVSRDQGVLIDSFRNQLKKTESERNKLLVDFEQMKITNADLRRQLDDILEASRKQKEAVQKASDYQDRFAETLAALKAEHEAREELVRKYSKMADYAEAYEIQVKKLETELNRLKETCSSHEANIALYTHHTPSVLKLMFELADIAEANSLMNQSQGRRVVYYRNNLGLREALMRKGRLKKPATVSISTVGDSEDDELAESVENILSRDQFDDERDVRVSVVDGKEEKTRAVAEVEQKSRVAVEKEKQAENERDELSAEVSTSFQDKRRQNVNQSEAMGSEGKRQPRRSKRTMDTPLHENAFAEHLARKLAHSESSSDYRDVQHRSIHGKKSKPLWMIQNEMIEKKKKEMEGQKKAAAAESLKLLEEDVGSSSDELSGNAEISEVQDGEVDEFICRCTSHLSIWSEFSNVEPLLEVPSKPAAPEEPLKSAKLVSSASVSQTNDLSASPHRCFNDRLGLSLSPSVSSESVTTSTTSLTPSRRRMVSESLSVDEAPSGSRLGASVRSETKASSRSRTCSYSTQSGANQDVKKRTRSISITAVSSCELGKLPSWNTRKCSFISTDEHLITKNLRRGPERRIERVVAAHNRLPSMRTRRVTSCEGSCQRVEWKSARRRTLSCSVDRFADPILSNQVVERTQLRATCASERQQLDNCAVGSVSTLSHAYSGIPEKKLPSSDDFRQLPPLLDPSEKLLGKKETIRDVQPTIDSVLAKEAMSEEPAYSDVGCAELSELVETVGRGDDSTVLQSKAAIEGSGGEAVKDDEKIIKVVTKDIKKRGEGAEEVVKSPSEVCEIPTEKVSEMQVDETCPQQAKLETATIKRKPSQIGRGRPKLVKSTLENTKGAIQPEGEVKEATEPQGPETAPASNLSAQPDMAVTTDLSSFMKRSLSAMKRSTVSKRSEEQLPREIKQLDHSTITLSESAEPYSEGECLKSPVKAAAGKMRRSTTKRSNKRNKPNSRLSDKRKKDLAGATRSAKKQLRNENKKLDVDEDKRSSAESMTAETTKGDKTEAKENKGNQIGEQESTRTSQVQIPIGSESSSSTADARIDKRELKAHTVQRRVKATTTSVEEDSDEENTLRIVVDDEGVRGMPAKGIAPTILPVVSDSEDEGEGGVLRIEDRDTSESKSRHDGIKSDTMAAKKEERLRATCVPRTVPFSSRPGSGAMYKKVRKFLPTYATGLVSQSRAATLQKRKKIERECTETKPMKISKRGITESMTRKSTGRTVLLPTPLAHKSASSRMPNVSKSGTQLAESAVMTLLDEAIAGRSTLPILVKKFREPPINELDTNSIVACILKLINTMEVGNMWPSMLAASRHGVVEQVASMKERSLFELVNQIGAESQWNDISEKLFMRLATLLQKMEAASISQHGRDFRCMLIAGRIATEDGRGMNVGTVLCDVLRQLVLRNSSEWVVPILCYALAITPDLIREFLVGEENHSLLATRTLIAIHLSVRDDYYSLFSKMLSLAYNVVEEDQLCLRRMDCDNFREMFFAVEEAVIAMKETVDMKTFNVSEVFLSAISECVAIYTAASTRLFPEKDVHIDELMSRALCIMSEHPALSSQNQETNSASIYADTTRRCALTESSTKPWCASNSMMFVCRLLLSRLYSGSLEDEYIASFRCFRKQVHKLSTICDEQIAKDGQYADDWAIRLYRFALNDWQRVLQPLIRSASDQSKLLRKF</sequence>
<feature type="compositionally biased region" description="Basic and acidic residues" evidence="2">
    <location>
        <begin position="18"/>
        <end position="30"/>
    </location>
</feature>
<organism evidence="3 4">
    <name type="scientific">Parascaris univalens</name>
    <name type="common">Nematode worm</name>
    <dbReference type="NCBI Taxonomy" id="6257"/>
    <lineage>
        <taxon>Eukaryota</taxon>
        <taxon>Metazoa</taxon>
        <taxon>Ecdysozoa</taxon>
        <taxon>Nematoda</taxon>
        <taxon>Chromadorea</taxon>
        <taxon>Rhabditida</taxon>
        <taxon>Spirurina</taxon>
        <taxon>Ascaridomorpha</taxon>
        <taxon>Ascaridoidea</taxon>
        <taxon>Ascarididae</taxon>
        <taxon>Parascaris</taxon>
    </lineage>
</organism>
<feature type="region of interest" description="Disordered" evidence="2">
    <location>
        <begin position="320"/>
        <end position="370"/>
    </location>
</feature>
<name>A0A915BND3_PARUN</name>
<keyword evidence="1" id="KW-0175">Coiled coil</keyword>
<reference evidence="4" key="1">
    <citation type="submission" date="2022-11" db="UniProtKB">
        <authorList>
            <consortium name="WormBaseParasite"/>
        </authorList>
    </citation>
    <scope>IDENTIFICATION</scope>
</reference>
<dbReference type="Proteomes" id="UP000887569">
    <property type="component" value="Unplaced"/>
</dbReference>
<feature type="region of interest" description="Disordered" evidence="2">
    <location>
        <begin position="1134"/>
        <end position="1153"/>
    </location>
</feature>
<feature type="region of interest" description="Disordered" evidence="2">
    <location>
        <begin position="1"/>
        <end position="38"/>
    </location>
</feature>
<keyword evidence="3" id="KW-1185">Reference proteome</keyword>
<feature type="compositionally biased region" description="Polar residues" evidence="2">
    <location>
        <begin position="1092"/>
        <end position="1119"/>
    </location>
</feature>
<accession>A0A915BND3</accession>
<feature type="region of interest" description="Disordered" evidence="2">
    <location>
        <begin position="540"/>
        <end position="605"/>
    </location>
</feature>
<feature type="coiled-coil region" evidence="1">
    <location>
        <begin position="88"/>
        <end position="136"/>
    </location>
</feature>
<feature type="compositionally biased region" description="Basic and acidic residues" evidence="2">
    <location>
        <begin position="1080"/>
        <end position="1091"/>
    </location>
</feature>
<feature type="compositionally biased region" description="Basic residues" evidence="2">
    <location>
        <begin position="1017"/>
        <end position="1032"/>
    </location>
</feature>
<feature type="coiled-coil region" evidence="1">
    <location>
        <begin position="175"/>
        <end position="202"/>
    </location>
</feature>
<feature type="region of interest" description="Disordered" evidence="2">
    <location>
        <begin position="896"/>
        <end position="1128"/>
    </location>
</feature>
<feature type="compositionally biased region" description="Polar residues" evidence="2">
    <location>
        <begin position="1"/>
        <end position="15"/>
    </location>
</feature>
<dbReference type="WBParaSite" id="PgR048_g057_t01">
    <property type="protein sequence ID" value="PgR048_g057_t01"/>
    <property type="gene ID" value="PgR048_g057"/>
</dbReference>
<feature type="compositionally biased region" description="Polar residues" evidence="2">
    <location>
        <begin position="586"/>
        <end position="603"/>
    </location>
</feature>
<feature type="compositionally biased region" description="Basic and acidic residues" evidence="2">
    <location>
        <begin position="974"/>
        <end position="988"/>
    </location>
</feature>
<proteinExistence type="predicted"/>
<evidence type="ECO:0000313" key="3">
    <source>
        <dbReference type="Proteomes" id="UP000887569"/>
    </source>
</evidence>